<evidence type="ECO:0000313" key="2">
    <source>
        <dbReference type="EMBL" id="MEL0616437.1"/>
    </source>
</evidence>
<gene>
    <name evidence="2" type="ORF">V6243_06295</name>
</gene>
<feature type="transmembrane region" description="Helical" evidence="1">
    <location>
        <begin position="88"/>
        <end position="108"/>
    </location>
</feature>
<accession>A0ABU9GH29</accession>
<dbReference type="PANTHER" id="PTHR40106:SF1">
    <property type="entry name" value="INNER MEMBRANE PROTEIN RCLC"/>
    <property type="match status" value="1"/>
</dbReference>
<keyword evidence="1" id="KW-0472">Membrane</keyword>
<keyword evidence="1" id="KW-1133">Transmembrane helix</keyword>
<keyword evidence="1" id="KW-0812">Transmembrane</keyword>
<feature type="transmembrane region" description="Helical" evidence="1">
    <location>
        <begin position="54"/>
        <end position="81"/>
    </location>
</feature>
<reference evidence="2 3" key="1">
    <citation type="submission" date="2024-02" db="EMBL/GenBank/DDBJ databases">
        <title>Bacteria isolated from the canopy kelp, Nereocystis luetkeana.</title>
        <authorList>
            <person name="Pfister C.A."/>
            <person name="Younker I.T."/>
            <person name="Light S.H."/>
        </authorList>
    </citation>
    <scope>NUCLEOTIDE SEQUENCE [LARGE SCALE GENOMIC DNA]</scope>
    <source>
        <strain evidence="2 3">TI.5.07</strain>
    </source>
</reference>
<dbReference type="Pfam" id="PF04224">
    <property type="entry name" value="DUF417"/>
    <property type="match status" value="1"/>
</dbReference>
<name>A0ABU9GH29_COBMA</name>
<comment type="caution">
    <text evidence="2">The sequence shown here is derived from an EMBL/GenBank/DDBJ whole genome shotgun (WGS) entry which is preliminary data.</text>
</comment>
<evidence type="ECO:0000256" key="1">
    <source>
        <dbReference type="SAM" id="Phobius"/>
    </source>
</evidence>
<proteinExistence type="predicted"/>
<dbReference type="EMBL" id="JBAKAP010000005">
    <property type="protein sequence ID" value="MEL0616437.1"/>
    <property type="molecule type" value="Genomic_DNA"/>
</dbReference>
<evidence type="ECO:0000313" key="3">
    <source>
        <dbReference type="Proteomes" id="UP001378242"/>
    </source>
</evidence>
<dbReference type="PIRSF" id="PIRSF028065">
    <property type="entry name" value="UCP028065"/>
    <property type="match status" value="1"/>
</dbReference>
<feature type="transmembrane region" description="Helical" evidence="1">
    <location>
        <begin position="120"/>
        <end position="141"/>
    </location>
</feature>
<dbReference type="InterPro" id="IPR016865">
    <property type="entry name" value="RclC"/>
</dbReference>
<protein>
    <submittedName>
        <fullName evidence="2">DUF417 family protein</fullName>
    </submittedName>
</protein>
<dbReference type="PANTHER" id="PTHR40106">
    <property type="entry name" value="INNER MEMBRANE PROTEIN RCLC"/>
    <property type="match status" value="1"/>
</dbReference>
<organism evidence="2 3">
    <name type="scientific">Cobetia marina</name>
    <name type="common">Deleya marina</name>
    <dbReference type="NCBI Taxonomy" id="28258"/>
    <lineage>
        <taxon>Bacteria</taxon>
        <taxon>Pseudomonadati</taxon>
        <taxon>Pseudomonadota</taxon>
        <taxon>Gammaproteobacteria</taxon>
        <taxon>Oceanospirillales</taxon>
        <taxon>Halomonadaceae</taxon>
        <taxon>Cobetia</taxon>
    </lineage>
</organism>
<dbReference type="InterPro" id="IPR007339">
    <property type="entry name" value="RclC-like"/>
</dbReference>
<sequence length="150" mass="16609">MQQGSQAVNQGRYGYYIGVFGVVLLLLWLGIYKFTPTEAGLIEPLVANHFAMSWLYDVMSVQMVSNLVGLSEILVAIAMIVGLKYRQVGYYAGIAGSIIFLSTLSFLFTTPDVWKVTDGVLIANFFLVKDILFLAISVSMVERNRPINAD</sequence>
<feature type="transmembrane region" description="Helical" evidence="1">
    <location>
        <begin position="12"/>
        <end position="34"/>
    </location>
</feature>
<dbReference type="Proteomes" id="UP001378242">
    <property type="component" value="Unassembled WGS sequence"/>
</dbReference>
<dbReference type="RefSeq" id="WP_341542138.1">
    <property type="nucleotide sequence ID" value="NZ_JBAKAP010000005.1"/>
</dbReference>
<keyword evidence="3" id="KW-1185">Reference proteome</keyword>